<comment type="caution">
    <text evidence="4">The sequence shown here is derived from an EMBL/GenBank/DDBJ whole genome shotgun (WGS) entry which is preliminary data.</text>
</comment>
<evidence type="ECO:0000256" key="1">
    <source>
        <dbReference type="SAM" id="Coils"/>
    </source>
</evidence>
<feature type="compositionally biased region" description="Polar residues" evidence="2">
    <location>
        <begin position="161"/>
        <end position="181"/>
    </location>
</feature>
<evidence type="ECO:0000256" key="2">
    <source>
        <dbReference type="SAM" id="MobiDB-lite"/>
    </source>
</evidence>
<dbReference type="AlphaFoldDB" id="A0A367KEN9"/>
<dbReference type="PROSITE" id="PS00845">
    <property type="entry name" value="CAP_GLY_1"/>
    <property type="match status" value="1"/>
</dbReference>
<feature type="compositionally biased region" description="Low complexity" evidence="2">
    <location>
        <begin position="103"/>
        <end position="114"/>
    </location>
</feature>
<feature type="compositionally biased region" description="Polar residues" evidence="2">
    <location>
        <begin position="1"/>
        <end position="10"/>
    </location>
</feature>
<dbReference type="SUPFAM" id="SSF74924">
    <property type="entry name" value="Cap-Gly domain"/>
    <property type="match status" value="1"/>
</dbReference>
<keyword evidence="1" id="KW-0175">Coiled coil</keyword>
<protein>
    <recommendedName>
        <fullName evidence="3">CAP-Gly domain-containing protein</fullName>
    </recommendedName>
</protein>
<dbReference type="EMBL" id="PJQL01000048">
    <property type="protein sequence ID" value="RCI00648.1"/>
    <property type="molecule type" value="Genomic_DNA"/>
</dbReference>
<name>A0A367KEN9_RHIAZ</name>
<feature type="compositionally biased region" description="Low complexity" evidence="2">
    <location>
        <begin position="124"/>
        <end position="142"/>
    </location>
</feature>
<accession>A0A367KEN9</accession>
<dbReference type="Gene3D" id="2.30.30.190">
    <property type="entry name" value="CAP Gly-rich-like domain"/>
    <property type="match status" value="1"/>
</dbReference>
<evidence type="ECO:0000313" key="5">
    <source>
        <dbReference type="Proteomes" id="UP000252139"/>
    </source>
</evidence>
<dbReference type="STRING" id="86630.A0A367KEN9"/>
<gene>
    <name evidence="4" type="ORF">CU097_015245</name>
</gene>
<dbReference type="PANTHER" id="PTHR18916">
    <property type="entry name" value="DYNACTIN 1-RELATED MICROTUBULE-BINDING"/>
    <property type="match status" value="1"/>
</dbReference>
<proteinExistence type="predicted"/>
<keyword evidence="5" id="KW-1185">Reference proteome</keyword>
<feature type="compositionally biased region" description="Low complexity" evidence="2">
    <location>
        <begin position="182"/>
        <end position="198"/>
    </location>
</feature>
<feature type="region of interest" description="Disordered" evidence="2">
    <location>
        <begin position="1"/>
        <end position="24"/>
    </location>
</feature>
<dbReference type="SMART" id="SM01052">
    <property type="entry name" value="CAP_GLY"/>
    <property type="match status" value="1"/>
</dbReference>
<sequence>MSNLELQRQQFSNSPSFPRSNSSSDISAELKVGARAQIQGKVGFIRFVGTTSFQTGKWVGIELDEPLGKNSGVVQGKRYFDCKANHGVFVRPSQVKIIKEDSTVQSPVPTSSSSRFAPARDPNLAAATSKVSTSTSTTLLPSGISRLPQNNATGLRRPTISGASKKSASPVTGFTKRNSALSKIKPSSPTSSPAIPRSTFSYSQINSEDLPKSPLQGRALYRQDGQRSPSTLMLEKEDIVKTTSTTSKTPSNQAPTYGSLAANLPVSKSEQVVPLKDYEELRLKLKILEAKRQEDREKYREHEKVKEEAEQFLTLRNKLQDKIADLQKELRETKRQLKEVSSEQEMYESKYNDAIESLEMMTLDKEVAEERAENLQQEVNVLKDKIEEISVDLDVLRKEADIINRIPERDGDEKTPLEVIQLERHNERLKEALVRLRDATAARENELCERIKDLEKETYELEDVKAQYAKTRDRLQVAELAIEELKQSLDDALGAEDLVEQLTEKNLALTEKVEEMHLVIEDLEALKELADELEDNHIETEKQLQAEIGKFY</sequence>
<evidence type="ECO:0000313" key="4">
    <source>
        <dbReference type="EMBL" id="RCI00648.1"/>
    </source>
</evidence>
<dbReference type="Proteomes" id="UP000252139">
    <property type="component" value="Unassembled WGS sequence"/>
</dbReference>
<reference evidence="4 5" key="1">
    <citation type="journal article" date="2018" name="G3 (Bethesda)">
        <title>Phylogenetic and Phylogenomic Definition of Rhizopus Species.</title>
        <authorList>
            <person name="Gryganskyi A.P."/>
            <person name="Golan J."/>
            <person name="Dolatabadi S."/>
            <person name="Mondo S."/>
            <person name="Robb S."/>
            <person name="Idnurm A."/>
            <person name="Muszewska A."/>
            <person name="Steczkiewicz K."/>
            <person name="Masonjones S."/>
            <person name="Liao H.L."/>
            <person name="Gajdeczka M.T."/>
            <person name="Anike F."/>
            <person name="Vuek A."/>
            <person name="Anishchenko I.M."/>
            <person name="Voigt K."/>
            <person name="de Hoog G.S."/>
            <person name="Smith M.E."/>
            <person name="Heitman J."/>
            <person name="Vilgalys R."/>
            <person name="Stajich J.E."/>
        </authorList>
    </citation>
    <scope>NUCLEOTIDE SEQUENCE [LARGE SCALE GENOMIC DNA]</scope>
    <source>
        <strain evidence="4 5">CBS 357.93</strain>
    </source>
</reference>
<dbReference type="PROSITE" id="PS50245">
    <property type="entry name" value="CAP_GLY_2"/>
    <property type="match status" value="1"/>
</dbReference>
<dbReference type="InterPro" id="IPR036859">
    <property type="entry name" value="CAP-Gly_dom_sf"/>
</dbReference>
<dbReference type="OrthoDB" id="2130750at2759"/>
<feature type="coiled-coil region" evidence="1">
    <location>
        <begin position="278"/>
        <end position="550"/>
    </location>
</feature>
<organism evidence="4 5">
    <name type="scientific">Rhizopus azygosporus</name>
    <name type="common">Rhizopus microsporus var. azygosporus</name>
    <dbReference type="NCBI Taxonomy" id="86630"/>
    <lineage>
        <taxon>Eukaryota</taxon>
        <taxon>Fungi</taxon>
        <taxon>Fungi incertae sedis</taxon>
        <taxon>Mucoromycota</taxon>
        <taxon>Mucoromycotina</taxon>
        <taxon>Mucoromycetes</taxon>
        <taxon>Mucorales</taxon>
        <taxon>Mucorineae</taxon>
        <taxon>Rhizopodaceae</taxon>
        <taxon>Rhizopus</taxon>
    </lineage>
</organism>
<evidence type="ECO:0000259" key="3">
    <source>
        <dbReference type="PROSITE" id="PS50245"/>
    </source>
</evidence>
<dbReference type="Pfam" id="PF01302">
    <property type="entry name" value="CAP_GLY"/>
    <property type="match status" value="1"/>
</dbReference>
<feature type="compositionally biased region" description="Low complexity" evidence="2">
    <location>
        <begin position="11"/>
        <end position="24"/>
    </location>
</feature>
<feature type="region of interest" description="Disordered" evidence="2">
    <location>
        <begin position="101"/>
        <end position="198"/>
    </location>
</feature>
<feature type="domain" description="CAP-Gly" evidence="3">
    <location>
        <begin position="49"/>
        <end position="91"/>
    </location>
</feature>
<dbReference type="InterPro" id="IPR000938">
    <property type="entry name" value="CAP-Gly_domain"/>
</dbReference>